<name>A0A433SD38_9BURK</name>
<evidence type="ECO:0000259" key="1">
    <source>
        <dbReference type="Pfam" id="PF00535"/>
    </source>
</evidence>
<reference evidence="2 3" key="1">
    <citation type="submission" date="2018-01" db="EMBL/GenBank/DDBJ databases">
        <title>Saezia sanguinis gen. nov., sp. nov., in the order Burkholderiales isolated from human blood.</title>
        <authorList>
            <person name="Medina-Pascual M.J."/>
            <person name="Valdezate S."/>
            <person name="Monzon S."/>
            <person name="Cuesta I."/>
            <person name="Carrasco G."/>
            <person name="Villalon P."/>
            <person name="Saez-Nieto J.A."/>
        </authorList>
    </citation>
    <scope>NUCLEOTIDE SEQUENCE [LARGE SCALE GENOMIC DNA]</scope>
    <source>
        <strain evidence="2 3">CNM695-12</strain>
    </source>
</reference>
<gene>
    <name evidence="2" type="ORF">CUZ56_01876</name>
</gene>
<dbReference type="PANTHER" id="PTHR48090">
    <property type="entry name" value="UNDECAPRENYL-PHOSPHATE 4-DEOXY-4-FORMAMIDO-L-ARABINOSE TRANSFERASE-RELATED"/>
    <property type="match status" value="1"/>
</dbReference>
<dbReference type="InterPro" id="IPR029044">
    <property type="entry name" value="Nucleotide-diphossugar_trans"/>
</dbReference>
<protein>
    <recommendedName>
        <fullName evidence="1">Glycosyltransferase 2-like domain-containing protein</fullName>
    </recommendedName>
</protein>
<sequence length="271" mass="30939">MPNIMVFIPAYRCEAQIGRVLNQFPPEVAKYFSEIVVVENRSPDGTLEAAKKGLQQIQGCKTTLLRNDENYSLGGSHKVAFNYCLEQGHDYLVVLHGDDQGSIQDLLPLLERQEYEQYDNLLGARFAKGSVLEGYSTFRTVGNVAFNKMISLVTRAQVLDMGSGLNMYSARFLKPRFYMGFPDDLTFNVYMLYYSIWKKVPMKFFPLTWREDDQVSNAKIFRQGWRLLGLTWQYMRDSQTLFSSIHQPSKPQYTSQSIPLAGSLAETSSAL</sequence>
<feature type="domain" description="Glycosyltransferase 2-like" evidence="1">
    <location>
        <begin position="6"/>
        <end position="170"/>
    </location>
</feature>
<comment type="caution">
    <text evidence="2">The sequence shown here is derived from an EMBL/GenBank/DDBJ whole genome shotgun (WGS) entry which is preliminary data.</text>
</comment>
<dbReference type="OrthoDB" id="9802632at2"/>
<dbReference type="Proteomes" id="UP000286947">
    <property type="component" value="Unassembled WGS sequence"/>
</dbReference>
<dbReference type="Gene3D" id="3.90.550.10">
    <property type="entry name" value="Spore Coat Polysaccharide Biosynthesis Protein SpsA, Chain A"/>
    <property type="match status" value="1"/>
</dbReference>
<accession>A0A433SD38</accession>
<dbReference type="AlphaFoldDB" id="A0A433SD38"/>
<proteinExistence type="predicted"/>
<dbReference type="EMBL" id="PQSP01000004">
    <property type="protein sequence ID" value="RUS66596.1"/>
    <property type="molecule type" value="Genomic_DNA"/>
</dbReference>
<dbReference type="PANTHER" id="PTHR48090:SF7">
    <property type="entry name" value="RFBJ PROTEIN"/>
    <property type="match status" value="1"/>
</dbReference>
<dbReference type="InterPro" id="IPR050256">
    <property type="entry name" value="Glycosyltransferase_2"/>
</dbReference>
<dbReference type="CDD" id="cd04179">
    <property type="entry name" value="DPM_DPG-synthase_like"/>
    <property type="match status" value="1"/>
</dbReference>
<evidence type="ECO:0000313" key="3">
    <source>
        <dbReference type="Proteomes" id="UP000286947"/>
    </source>
</evidence>
<dbReference type="SUPFAM" id="SSF53448">
    <property type="entry name" value="Nucleotide-diphospho-sugar transferases"/>
    <property type="match status" value="1"/>
</dbReference>
<dbReference type="RefSeq" id="WP_126980077.1">
    <property type="nucleotide sequence ID" value="NZ_PQSP01000004.1"/>
</dbReference>
<dbReference type="Pfam" id="PF00535">
    <property type="entry name" value="Glycos_transf_2"/>
    <property type="match status" value="1"/>
</dbReference>
<keyword evidence="3" id="KW-1185">Reference proteome</keyword>
<evidence type="ECO:0000313" key="2">
    <source>
        <dbReference type="EMBL" id="RUS66596.1"/>
    </source>
</evidence>
<dbReference type="InterPro" id="IPR001173">
    <property type="entry name" value="Glyco_trans_2-like"/>
</dbReference>
<organism evidence="2 3">
    <name type="scientific">Saezia sanguinis</name>
    <dbReference type="NCBI Taxonomy" id="1965230"/>
    <lineage>
        <taxon>Bacteria</taxon>
        <taxon>Pseudomonadati</taxon>
        <taxon>Pseudomonadota</taxon>
        <taxon>Betaproteobacteria</taxon>
        <taxon>Burkholderiales</taxon>
        <taxon>Saeziaceae</taxon>
        <taxon>Saezia</taxon>
    </lineage>
</organism>